<keyword evidence="5" id="KW-0378">Hydrolase</keyword>
<evidence type="ECO:0000256" key="2">
    <source>
        <dbReference type="ARBA" id="ARBA00022631"/>
    </source>
</evidence>
<comment type="caution">
    <text evidence="5">The sequence shown here is derived from an EMBL/GenBank/DDBJ whole genome shotgun (WGS) entry which is preliminary data.</text>
</comment>
<sequence length="171" mass="18185">MLPHRIPLAALTPAAFAPYGAVITSAGRDGRDINAGTTLRVDMPEPDILSHGGRPSLSVFRARPGSLPFEVKMMERHRLGSQTFVPMMGTPFVVMVALGATAPDMATLKAFRADGGAGITLGPDVWHHPLLALAAGDFVVLERKGEEVDCEIFDMPAGMWLVDEPVIAAAQ</sequence>
<proteinExistence type="predicted"/>
<dbReference type="EC" id="3.5.3.19" evidence="5"/>
<dbReference type="InterPro" id="IPR047233">
    <property type="entry name" value="UAH_cupin"/>
</dbReference>
<dbReference type="eggNOG" id="COG3194">
    <property type="taxonomic scope" value="Bacteria"/>
</dbReference>
<dbReference type="Proteomes" id="UP000003113">
    <property type="component" value="Unassembled WGS sequence"/>
</dbReference>
<comment type="subunit">
    <text evidence="1">Homodimer.</text>
</comment>
<dbReference type="InterPro" id="IPR024060">
    <property type="entry name" value="Ureidoglycolate_lyase_dom_sf"/>
</dbReference>
<gene>
    <name evidence="5" type="ORF">KYC_27317</name>
</gene>
<dbReference type="AlphaFoldDB" id="H0FF97"/>
<dbReference type="GO" id="GO:0006144">
    <property type="term" value="P:purine nucleobase metabolic process"/>
    <property type="evidence" value="ECO:0007669"/>
    <property type="project" value="UniProtKB-KW"/>
</dbReference>
<comment type="catalytic activity">
    <reaction evidence="4">
        <text>(S)-ureidoglycolate = urea + glyoxylate</text>
        <dbReference type="Rhea" id="RHEA:11304"/>
        <dbReference type="ChEBI" id="CHEBI:16199"/>
        <dbReference type="ChEBI" id="CHEBI:36655"/>
        <dbReference type="ChEBI" id="CHEBI:57296"/>
        <dbReference type="EC" id="4.3.2.3"/>
    </reaction>
</comment>
<evidence type="ECO:0000256" key="4">
    <source>
        <dbReference type="ARBA" id="ARBA00047684"/>
    </source>
</evidence>
<organism evidence="5 6">
    <name type="scientific">Achromobacter arsenitoxydans SY8</name>
    <dbReference type="NCBI Taxonomy" id="477184"/>
    <lineage>
        <taxon>Bacteria</taxon>
        <taxon>Pseudomonadati</taxon>
        <taxon>Pseudomonadota</taxon>
        <taxon>Betaproteobacteria</taxon>
        <taxon>Burkholderiales</taxon>
        <taxon>Alcaligenaceae</taxon>
        <taxon>Achromobacter</taxon>
    </lineage>
</organism>
<keyword evidence="2" id="KW-0659">Purine metabolism</keyword>
<evidence type="ECO:0000256" key="1">
    <source>
        <dbReference type="ARBA" id="ARBA00011738"/>
    </source>
</evidence>
<dbReference type="InterPro" id="IPR011051">
    <property type="entry name" value="RmlC_Cupin_sf"/>
</dbReference>
<dbReference type="CDD" id="cd20298">
    <property type="entry name" value="cupin_UAH"/>
    <property type="match status" value="1"/>
</dbReference>
<dbReference type="PANTHER" id="PTHR21221:SF1">
    <property type="entry name" value="UREIDOGLYCOLATE LYASE"/>
    <property type="match status" value="1"/>
</dbReference>
<dbReference type="STRING" id="477184.KYC_27317"/>
<dbReference type="EMBL" id="AGUF01000087">
    <property type="protein sequence ID" value="EHK63205.1"/>
    <property type="molecule type" value="Genomic_DNA"/>
</dbReference>
<dbReference type="Pfam" id="PF04115">
    <property type="entry name" value="Ureidogly_lyase"/>
    <property type="match status" value="1"/>
</dbReference>
<evidence type="ECO:0000313" key="6">
    <source>
        <dbReference type="Proteomes" id="UP000003113"/>
    </source>
</evidence>
<dbReference type="OrthoDB" id="9804602at2"/>
<evidence type="ECO:0000256" key="3">
    <source>
        <dbReference type="ARBA" id="ARBA00023239"/>
    </source>
</evidence>
<dbReference type="Gene3D" id="2.60.120.480">
    <property type="entry name" value="Ureidoglycolate hydrolase"/>
    <property type="match status" value="1"/>
</dbReference>
<dbReference type="RefSeq" id="WP_008168480.1">
    <property type="nucleotide sequence ID" value="NZ_AGUF01000087.1"/>
</dbReference>
<evidence type="ECO:0000313" key="5">
    <source>
        <dbReference type="EMBL" id="EHK63205.1"/>
    </source>
</evidence>
<keyword evidence="3" id="KW-0456">Lyase</keyword>
<keyword evidence="6" id="KW-1185">Reference proteome</keyword>
<dbReference type="GO" id="GO:0004848">
    <property type="term" value="F:ureidoglycolate hydrolase activity"/>
    <property type="evidence" value="ECO:0007669"/>
    <property type="project" value="InterPro"/>
</dbReference>
<dbReference type="PIRSF" id="PIRSF017306">
    <property type="entry name" value="Ureidogly_hydro"/>
    <property type="match status" value="1"/>
</dbReference>
<dbReference type="SUPFAM" id="SSF51182">
    <property type="entry name" value="RmlC-like cupins"/>
    <property type="match status" value="1"/>
</dbReference>
<protein>
    <submittedName>
        <fullName evidence="5">Ureidoglycolate hydrolase</fullName>
        <ecNumber evidence="5">3.5.3.19</ecNumber>
    </submittedName>
</protein>
<dbReference type="PATRIC" id="fig|477184.5.peg.5362"/>
<dbReference type="PANTHER" id="PTHR21221">
    <property type="entry name" value="UREIDOGLYCOLATE HYDROLASE"/>
    <property type="match status" value="1"/>
</dbReference>
<reference evidence="5 6" key="1">
    <citation type="journal article" date="2012" name="J. Bacteriol.">
        <title>Genome sequence of the highly efficient arsenite-oxidizing bacterium Achromobacter arsenitoxydans SY8.</title>
        <authorList>
            <person name="Li X."/>
            <person name="Hu Y."/>
            <person name="Gong J."/>
            <person name="Lin Y."/>
            <person name="Johnstone L."/>
            <person name="Rensing C."/>
            <person name="Wang G."/>
        </authorList>
    </citation>
    <scope>NUCLEOTIDE SEQUENCE [LARGE SCALE GENOMIC DNA]</scope>
    <source>
        <strain evidence="5 6">SY8</strain>
    </source>
</reference>
<name>H0FF97_9BURK</name>
<dbReference type="GO" id="GO:0000256">
    <property type="term" value="P:allantoin catabolic process"/>
    <property type="evidence" value="ECO:0007669"/>
    <property type="project" value="InterPro"/>
</dbReference>
<dbReference type="GO" id="GO:0050385">
    <property type="term" value="F:ureidoglycolate lyase activity"/>
    <property type="evidence" value="ECO:0007669"/>
    <property type="project" value="UniProtKB-EC"/>
</dbReference>
<accession>H0FF97</accession>
<dbReference type="InterPro" id="IPR007247">
    <property type="entry name" value="Ureidogly_lyase"/>
</dbReference>